<protein>
    <submittedName>
        <fullName evidence="1">Uncharacterized protein</fullName>
    </submittedName>
</protein>
<evidence type="ECO:0000313" key="1">
    <source>
        <dbReference type="EMBL" id="TBU28585.1"/>
    </source>
</evidence>
<dbReference type="OrthoDB" id="2757906at2759"/>
<sequence length="195" mass="21122">MSKARSGRFCAGRLLLDEASKYLFSQACGGSCNVSIPRGDFVNSLRCPVAITLSISRQLRVLLPASLAMDVGGPPLDCKITRLPIEVCEHMMDMPSSSGPLSKILAPCVAAPSCVELGVFSAVLDNGPHLRNFVHEVTLMGAFCNKTSPLSRKVGEEGRRWRIWAGIYDSEIAEIGGGHTFRSAFRHWRGLLSST</sequence>
<dbReference type="AlphaFoldDB" id="A0A4Q9MM92"/>
<reference evidence="1" key="1">
    <citation type="submission" date="2019-01" db="EMBL/GenBank/DDBJ databases">
        <title>Draft genome sequences of three monokaryotic isolates of the white-rot basidiomycete fungus Dichomitus squalens.</title>
        <authorList>
            <consortium name="DOE Joint Genome Institute"/>
            <person name="Lopez S.C."/>
            <person name="Andreopoulos B."/>
            <person name="Pangilinan J."/>
            <person name="Lipzen A."/>
            <person name="Riley R."/>
            <person name="Ahrendt S."/>
            <person name="Ng V."/>
            <person name="Barry K."/>
            <person name="Daum C."/>
            <person name="Grigoriev I.V."/>
            <person name="Hilden K.S."/>
            <person name="Makela M.R."/>
            <person name="de Vries R.P."/>
        </authorList>
    </citation>
    <scope>NUCLEOTIDE SEQUENCE [LARGE SCALE GENOMIC DNA]</scope>
    <source>
        <strain evidence="1">OM18370.1</strain>
    </source>
</reference>
<dbReference type="Proteomes" id="UP000292957">
    <property type="component" value="Unassembled WGS sequence"/>
</dbReference>
<organism evidence="1">
    <name type="scientific">Dichomitus squalens</name>
    <dbReference type="NCBI Taxonomy" id="114155"/>
    <lineage>
        <taxon>Eukaryota</taxon>
        <taxon>Fungi</taxon>
        <taxon>Dikarya</taxon>
        <taxon>Basidiomycota</taxon>
        <taxon>Agaricomycotina</taxon>
        <taxon>Agaricomycetes</taxon>
        <taxon>Polyporales</taxon>
        <taxon>Polyporaceae</taxon>
        <taxon>Dichomitus</taxon>
    </lineage>
</organism>
<accession>A0A4Q9MM92</accession>
<name>A0A4Q9MM92_9APHY</name>
<gene>
    <name evidence="1" type="ORF">BD311DRAFT_317850</name>
</gene>
<dbReference type="EMBL" id="ML143420">
    <property type="protein sequence ID" value="TBU28585.1"/>
    <property type="molecule type" value="Genomic_DNA"/>
</dbReference>
<proteinExistence type="predicted"/>